<dbReference type="Gene3D" id="2.40.50.140">
    <property type="entry name" value="Nucleic acid-binding proteins"/>
    <property type="match status" value="1"/>
</dbReference>
<feature type="binding site" evidence="4">
    <location>
        <position position="298"/>
    </location>
    <ligand>
        <name>S-adenosyl-L-methionine</name>
        <dbReference type="ChEBI" id="CHEBI:59789"/>
    </ligand>
</feature>
<dbReference type="FunFam" id="2.40.50.1070:FF:000003">
    <property type="entry name" value="23S rRNA (Uracil-5-)-methyltransferase RumA"/>
    <property type="match status" value="1"/>
</dbReference>
<dbReference type="NCBIfam" id="TIGR00479">
    <property type="entry name" value="rumA"/>
    <property type="match status" value="1"/>
</dbReference>
<feature type="binding site" evidence="4">
    <location>
        <position position="403"/>
    </location>
    <ligand>
        <name>S-adenosyl-L-methionine</name>
        <dbReference type="ChEBI" id="CHEBI:59789"/>
    </ligand>
</feature>
<evidence type="ECO:0000259" key="6">
    <source>
        <dbReference type="PROSITE" id="PS50926"/>
    </source>
</evidence>
<dbReference type="PaxDb" id="166486-ERS852572_02887"/>
<sequence length="479" mass="53682">MQKNDIIELKIEDMGVDGEGIGKYDGMTFFVKDAVLGDEIEARITKMKKNYGYARVEQILSPSKFRVTPQCELHRRCGGCQIQALDYEKQLEFKQNKVRGNLIRIGGFAPELIDRIMLPVVGMKEPYRYRNKAQFPIGADKDGNPVAGFYAARTHSIIPVNDCKLGVEENQIILNEVLSYMKECHVASYDENTGKGLVRHVLIRYGFTTKELMVCVIINGNSLPKVEKLIDRLTAIEGMKSISINQNTKKTNVILGDVTKCIWGDPYITDMIHLRDTKDFSLTDTAVAYHISPQSFYQVNPVQTEKLYSLALDYAGLTGKETVWDLYCGIGTISLFLAQKAGKVYGVEIVPQAIEDAKNNAALNGINNAEFFVGKAEEVLPAFYEKKKDTDADMLHPDVIVVDPPRKGCDGVCLETMLKMQPERIVYVSCDSATLARDLKVLCEGGYELCKVRAVDQFGNTTHVECVIMMQYCGKEKKK</sequence>
<dbReference type="PROSITE" id="PS51687">
    <property type="entry name" value="SAM_MT_RNA_M5U"/>
    <property type="match status" value="1"/>
</dbReference>
<feature type="active site" description="Nucleophile" evidence="4">
    <location>
        <position position="430"/>
    </location>
</feature>
<feature type="binding site" evidence="4">
    <location>
        <position position="348"/>
    </location>
    <ligand>
        <name>S-adenosyl-L-methionine</name>
        <dbReference type="ChEBI" id="CHEBI:59789"/>
    </ligand>
</feature>
<proteinExistence type="inferred from homology"/>
<evidence type="ECO:0000256" key="2">
    <source>
        <dbReference type="ARBA" id="ARBA00022679"/>
    </source>
</evidence>
<feature type="domain" description="TRAM" evidence="6">
    <location>
        <begin position="1"/>
        <end position="58"/>
    </location>
</feature>
<dbReference type="STRING" id="166486.ERS852572_02887"/>
<dbReference type="InterPro" id="IPR030390">
    <property type="entry name" value="MeTrfase_TrmA_AS"/>
</dbReference>
<dbReference type="EC" id="2.1.1.189" evidence="7"/>
<gene>
    <name evidence="7" type="primary">rlmCD_3</name>
    <name evidence="7" type="ORF">ERS852572_02887</name>
</gene>
<accession>A0A173VDL6</accession>
<dbReference type="PROSITE" id="PS50926">
    <property type="entry name" value="TRAM"/>
    <property type="match status" value="1"/>
</dbReference>
<evidence type="ECO:0000313" key="7">
    <source>
        <dbReference type="EMBL" id="CUN25223.1"/>
    </source>
</evidence>
<reference evidence="7 8" key="1">
    <citation type="submission" date="2015-09" db="EMBL/GenBank/DDBJ databases">
        <authorList>
            <consortium name="Pathogen Informatics"/>
        </authorList>
    </citation>
    <scope>NUCLEOTIDE SEQUENCE [LARGE SCALE GENOMIC DNA]</scope>
    <source>
        <strain evidence="7 8">2789STDY5834960</strain>
    </source>
</reference>
<dbReference type="PROSITE" id="PS01230">
    <property type="entry name" value="TRMA_1"/>
    <property type="match status" value="1"/>
</dbReference>
<dbReference type="GO" id="GO:0070475">
    <property type="term" value="P:rRNA base methylation"/>
    <property type="evidence" value="ECO:0007669"/>
    <property type="project" value="TreeGrafter"/>
</dbReference>
<dbReference type="EMBL" id="CYXZ01000023">
    <property type="protein sequence ID" value="CUN25223.1"/>
    <property type="molecule type" value="Genomic_DNA"/>
</dbReference>
<dbReference type="AlphaFoldDB" id="A0A173VDL6"/>
<dbReference type="Pfam" id="PF05958">
    <property type="entry name" value="tRNA_U5-meth_tr"/>
    <property type="match status" value="1"/>
</dbReference>
<dbReference type="GO" id="GO:0070041">
    <property type="term" value="F:rRNA (uridine-C5-)-methyltransferase activity"/>
    <property type="evidence" value="ECO:0007669"/>
    <property type="project" value="UniProtKB-ARBA"/>
</dbReference>
<evidence type="ECO:0000256" key="4">
    <source>
        <dbReference type="PROSITE-ProRule" id="PRU01024"/>
    </source>
</evidence>
<dbReference type="PANTHER" id="PTHR11061">
    <property type="entry name" value="RNA M5U METHYLTRANSFERASE"/>
    <property type="match status" value="1"/>
</dbReference>
<dbReference type="InterPro" id="IPR012340">
    <property type="entry name" value="NA-bd_OB-fold"/>
</dbReference>
<dbReference type="Pfam" id="PF01938">
    <property type="entry name" value="TRAM"/>
    <property type="match status" value="1"/>
</dbReference>
<comment type="similarity">
    <text evidence="4">Belongs to the class I-like SAM-binding methyltransferase superfamily. RNA M5U methyltransferase family.</text>
</comment>
<dbReference type="InterPro" id="IPR029063">
    <property type="entry name" value="SAM-dependent_MTases_sf"/>
</dbReference>
<name>A0A173VDL6_9FIRM</name>
<feature type="binding site" evidence="4">
    <location>
        <position position="327"/>
    </location>
    <ligand>
        <name>S-adenosyl-L-methionine</name>
        <dbReference type="ChEBI" id="CHEBI:59789"/>
    </ligand>
</feature>
<keyword evidence="3 4" id="KW-0949">S-adenosyl-L-methionine</keyword>
<dbReference type="SUPFAM" id="SSF50249">
    <property type="entry name" value="Nucleic acid-binding proteins"/>
    <property type="match status" value="1"/>
</dbReference>
<keyword evidence="2 4" id="KW-0808">Transferase</keyword>
<keyword evidence="1 4" id="KW-0489">Methyltransferase</keyword>
<evidence type="ECO:0000256" key="5">
    <source>
        <dbReference type="PROSITE-ProRule" id="PRU10015"/>
    </source>
</evidence>
<dbReference type="InterPro" id="IPR002792">
    <property type="entry name" value="TRAM_dom"/>
</dbReference>
<dbReference type="SUPFAM" id="SSF53335">
    <property type="entry name" value="S-adenosyl-L-methionine-dependent methyltransferases"/>
    <property type="match status" value="1"/>
</dbReference>
<organism evidence="7 8">
    <name type="scientific">Roseburia intestinalis</name>
    <dbReference type="NCBI Taxonomy" id="166486"/>
    <lineage>
        <taxon>Bacteria</taxon>
        <taxon>Bacillati</taxon>
        <taxon>Bacillota</taxon>
        <taxon>Clostridia</taxon>
        <taxon>Lachnospirales</taxon>
        <taxon>Lachnospiraceae</taxon>
        <taxon>Roseburia</taxon>
    </lineage>
</organism>
<protein>
    <submittedName>
        <fullName evidence="7">23S rRNA (Uracil-C(5))-methyltransferase RlmCD</fullName>
        <ecNumber evidence="7">2.1.1.189</ecNumber>
    </submittedName>
</protein>
<dbReference type="FunFam" id="3.40.50.150:FF:000009">
    <property type="entry name" value="23S rRNA (Uracil(1939)-C(5))-methyltransferase RlmD"/>
    <property type="match status" value="1"/>
</dbReference>
<dbReference type="RefSeq" id="WP_055195277.1">
    <property type="nucleotide sequence ID" value="NZ_CABIYH010000023.1"/>
</dbReference>
<feature type="active site" evidence="5">
    <location>
        <position position="430"/>
    </location>
</feature>
<dbReference type="InterPro" id="IPR010280">
    <property type="entry name" value="U5_MeTrfase_fam"/>
</dbReference>
<dbReference type="Proteomes" id="UP000095350">
    <property type="component" value="Unassembled WGS sequence"/>
</dbReference>
<dbReference type="Gene3D" id="3.40.50.150">
    <property type="entry name" value="Vaccinia Virus protein VP39"/>
    <property type="match status" value="1"/>
</dbReference>
<evidence type="ECO:0000313" key="8">
    <source>
        <dbReference type="Proteomes" id="UP000095350"/>
    </source>
</evidence>
<dbReference type="OrthoDB" id="9804590at2"/>
<evidence type="ECO:0000256" key="3">
    <source>
        <dbReference type="ARBA" id="ARBA00022691"/>
    </source>
</evidence>
<dbReference type="FunFam" id="2.40.50.140:FF:000097">
    <property type="entry name" value="23S rRNA (uracil(1939)-C(5))-methyltransferase RlmD"/>
    <property type="match status" value="1"/>
</dbReference>
<dbReference type="Gene3D" id="2.40.50.1070">
    <property type="match status" value="1"/>
</dbReference>
<dbReference type="CDD" id="cd02440">
    <property type="entry name" value="AdoMet_MTases"/>
    <property type="match status" value="1"/>
</dbReference>
<dbReference type="PANTHER" id="PTHR11061:SF30">
    <property type="entry name" value="TRNA (URACIL(54)-C(5))-METHYLTRANSFERASE"/>
    <property type="match status" value="1"/>
</dbReference>
<evidence type="ECO:0000256" key="1">
    <source>
        <dbReference type="ARBA" id="ARBA00022603"/>
    </source>
</evidence>